<dbReference type="InterPro" id="IPR029021">
    <property type="entry name" value="Prot-tyrosine_phosphatase-like"/>
</dbReference>
<dbReference type="PROSITE" id="PS50056">
    <property type="entry name" value="TYR_PHOSPHATASE_2"/>
    <property type="match status" value="1"/>
</dbReference>
<dbReference type="EMBL" id="KZ679007">
    <property type="protein sequence ID" value="PSS25208.1"/>
    <property type="molecule type" value="Genomic_DNA"/>
</dbReference>
<dbReference type="GeneID" id="36574351"/>
<dbReference type="STRING" id="857342.A0A2T3BA85"/>
<evidence type="ECO:0000313" key="3">
    <source>
        <dbReference type="Proteomes" id="UP000241818"/>
    </source>
</evidence>
<dbReference type="OrthoDB" id="9988524at2759"/>
<keyword evidence="3" id="KW-1185">Reference proteome</keyword>
<dbReference type="Pfam" id="PF13350">
    <property type="entry name" value="Y_phosphatase3"/>
    <property type="match status" value="1"/>
</dbReference>
<organism evidence="2 3">
    <name type="scientific">Amorphotheca resinae ATCC 22711</name>
    <dbReference type="NCBI Taxonomy" id="857342"/>
    <lineage>
        <taxon>Eukaryota</taxon>
        <taxon>Fungi</taxon>
        <taxon>Dikarya</taxon>
        <taxon>Ascomycota</taxon>
        <taxon>Pezizomycotina</taxon>
        <taxon>Leotiomycetes</taxon>
        <taxon>Helotiales</taxon>
        <taxon>Amorphothecaceae</taxon>
        <taxon>Amorphotheca</taxon>
    </lineage>
</organism>
<dbReference type="InterPro" id="IPR000387">
    <property type="entry name" value="Tyr_Pase_dom"/>
</dbReference>
<feature type="domain" description="Tyrosine specific protein phosphatases" evidence="1">
    <location>
        <begin position="179"/>
        <end position="249"/>
    </location>
</feature>
<gene>
    <name evidence="2" type="ORF">M430DRAFT_32997</name>
</gene>
<dbReference type="GO" id="GO:0004721">
    <property type="term" value="F:phosphoprotein phosphatase activity"/>
    <property type="evidence" value="ECO:0007669"/>
    <property type="project" value="InterPro"/>
</dbReference>
<evidence type="ECO:0000313" key="2">
    <source>
        <dbReference type="EMBL" id="PSS25208.1"/>
    </source>
</evidence>
<protein>
    <recommendedName>
        <fullName evidence="1">Tyrosine specific protein phosphatases domain-containing protein</fullName>
    </recommendedName>
</protein>
<dbReference type="InterPro" id="IPR026893">
    <property type="entry name" value="Tyr/Ser_Pase_IphP-type"/>
</dbReference>
<dbReference type="Proteomes" id="UP000241818">
    <property type="component" value="Unassembled WGS sequence"/>
</dbReference>
<dbReference type="InterPro" id="IPR016130">
    <property type="entry name" value="Tyr_Pase_AS"/>
</dbReference>
<proteinExistence type="predicted"/>
<reference evidence="2 3" key="1">
    <citation type="journal article" date="2018" name="New Phytol.">
        <title>Comparative genomics and transcriptomics depict ericoid mycorrhizal fungi as versatile saprotrophs and plant mutualists.</title>
        <authorList>
            <person name="Martino E."/>
            <person name="Morin E."/>
            <person name="Grelet G.A."/>
            <person name="Kuo A."/>
            <person name="Kohler A."/>
            <person name="Daghino S."/>
            <person name="Barry K.W."/>
            <person name="Cichocki N."/>
            <person name="Clum A."/>
            <person name="Dockter R.B."/>
            <person name="Hainaut M."/>
            <person name="Kuo R.C."/>
            <person name="LaButti K."/>
            <person name="Lindahl B.D."/>
            <person name="Lindquist E.A."/>
            <person name="Lipzen A."/>
            <person name="Khouja H.R."/>
            <person name="Magnuson J."/>
            <person name="Murat C."/>
            <person name="Ohm R.A."/>
            <person name="Singer S.W."/>
            <person name="Spatafora J.W."/>
            <person name="Wang M."/>
            <person name="Veneault-Fourrey C."/>
            <person name="Henrissat B."/>
            <person name="Grigoriev I.V."/>
            <person name="Martin F.M."/>
            <person name="Perotto S."/>
        </authorList>
    </citation>
    <scope>NUCLEOTIDE SEQUENCE [LARGE SCALE GENOMIC DNA]</scope>
    <source>
        <strain evidence="2 3">ATCC 22711</strain>
    </source>
</reference>
<dbReference type="Gene3D" id="3.90.190.10">
    <property type="entry name" value="Protein tyrosine phosphatase superfamily"/>
    <property type="match status" value="1"/>
</dbReference>
<dbReference type="PROSITE" id="PS00383">
    <property type="entry name" value="TYR_PHOSPHATASE_1"/>
    <property type="match status" value="1"/>
</dbReference>
<accession>A0A2T3BA85</accession>
<dbReference type="SUPFAM" id="SSF52799">
    <property type="entry name" value="(Phosphotyrosine protein) phosphatases II"/>
    <property type="match status" value="1"/>
</dbReference>
<dbReference type="RefSeq" id="XP_024723807.1">
    <property type="nucleotide sequence ID" value="XM_024866270.1"/>
</dbReference>
<evidence type="ECO:0000259" key="1">
    <source>
        <dbReference type="PROSITE" id="PS50056"/>
    </source>
</evidence>
<dbReference type="AlphaFoldDB" id="A0A2T3BA85"/>
<dbReference type="PANTHER" id="PTHR31126">
    <property type="entry name" value="TYROSINE-PROTEIN PHOSPHATASE"/>
    <property type="match status" value="1"/>
</dbReference>
<dbReference type="InParanoid" id="A0A2T3BA85"/>
<dbReference type="PANTHER" id="PTHR31126:SF10">
    <property type="entry name" value="PROTEIN PHOSPHATASE, PUTATIVE (AFU_ORTHOLOGUE AFUA_6G06650)-RELATED"/>
    <property type="match status" value="1"/>
</dbReference>
<sequence length="305" mass="34485">MANVKAPVEVDPGKENVRHPLDNILNFRDVGKTINDFLGEKRVAEGRLYRSARPDDATPSDRVRLREEYNIKTILDLRTVTEHENQAKKREALAAPVQSNGTLAEPVKIPGINYLEVNINGKGFERSLLWRLSTWSLAKLLTLTAFGYRMEAVSILGREVLQPRGLIGLGFDSIDHCGPEIAESLRAFTSLPNYGILVHCTQGKDRTGLIIALILFLLEIPLSAITNDYCMSEEELLPEKESRMAEIQSIGLTEEFARCPKDWVEKMDEYIRERYGGVQEYCRVIGFGDLEQESLLLNLTHKRDV</sequence>
<name>A0A2T3BA85_AMORE</name>